<reference evidence="9" key="1">
    <citation type="submission" date="2020-11" db="EMBL/GenBank/DDBJ databases">
        <authorList>
            <consortium name="DOE Joint Genome Institute"/>
            <person name="Ahrendt S."/>
            <person name="Riley R."/>
            <person name="Andreopoulos W."/>
            <person name="LaButti K."/>
            <person name="Pangilinan J."/>
            <person name="Ruiz-duenas F.J."/>
            <person name="Barrasa J.M."/>
            <person name="Sanchez-Garcia M."/>
            <person name="Camarero S."/>
            <person name="Miyauchi S."/>
            <person name="Serrano A."/>
            <person name="Linde D."/>
            <person name="Babiker R."/>
            <person name="Drula E."/>
            <person name="Ayuso-Fernandez I."/>
            <person name="Pacheco R."/>
            <person name="Padilla G."/>
            <person name="Ferreira P."/>
            <person name="Barriuso J."/>
            <person name="Kellner H."/>
            <person name="Castanera R."/>
            <person name="Alfaro M."/>
            <person name="Ramirez L."/>
            <person name="Pisabarro A.G."/>
            <person name="Kuo A."/>
            <person name="Tritt A."/>
            <person name="Lipzen A."/>
            <person name="He G."/>
            <person name="Yan M."/>
            <person name="Ng V."/>
            <person name="Cullen D."/>
            <person name="Martin F."/>
            <person name="Rosso M.-N."/>
            <person name="Henrissat B."/>
            <person name="Hibbett D."/>
            <person name="Martinez A.T."/>
            <person name="Grigoriev I.V."/>
        </authorList>
    </citation>
    <scope>NUCLEOTIDE SEQUENCE</scope>
    <source>
        <strain evidence="9">AH 44721</strain>
    </source>
</reference>
<dbReference type="GO" id="GO:0005737">
    <property type="term" value="C:cytoplasm"/>
    <property type="evidence" value="ECO:0007669"/>
    <property type="project" value="TreeGrafter"/>
</dbReference>
<dbReference type="OrthoDB" id="2649at2759"/>
<name>A0A9P5TH36_GYMJU</name>
<dbReference type="InterPro" id="IPR051334">
    <property type="entry name" value="SRPK"/>
</dbReference>
<evidence type="ECO:0000256" key="7">
    <source>
        <dbReference type="ARBA" id="ARBA00047899"/>
    </source>
</evidence>
<comment type="caution">
    <text evidence="9">The sequence shown here is derived from an EMBL/GenBank/DDBJ whole genome shotgun (WGS) entry which is preliminary data.</text>
</comment>
<evidence type="ECO:0000313" key="10">
    <source>
        <dbReference type="Proteomes" id="UP000724874"/>
    </source>
</evidence>
<dbReference type="PANTHER" id="PTHR47634:SF9">
    <property type="entry name" value="PROTEIN KINASE DOMAIN-CONTAINING PROTEIN-RELATED"/>
    <property type="match status" value="1"/>
</dbReference>
<dbReference type="SUPFAM" id="SSF56112">
    <property type="entry name" value="Protein kinase-like (PK-like)"/>
    <property type="match status" value="1"/>
</dbReference>
<evidence type="ECO:0000256" key="8">
    <source>
        <dbReference type="ARBA" id="ARBA00048679"/>
    </source>
</evidence>
<dbReference type="FunFam" id="1.10.510.10:FF:000275">
    <property type="entry name" value="SRSF protein kinase 2 isoform X3"/>
    <property type="match status" value="1"/>
</dbReference>
<dbReference type="AlphaFoldDB" id="A0A9P5TH36"/>
<dbReference type="EC" id="2.7.11.1" evidence="1"/>
<dbReference type="GO" id="GO:0050684">
    <property type="term" value="P:regulation of mRNA processing"/>
    <property type="evidence" value="ECO:0007669"/>
    <property type="project" value="TreeGrafter"/>
</dbReference>
<dbReference type="Proteomes" id="UP000724874">
    <property type="component" value="Unassembled WGS sequence"/>
</dbReference>
<keyword evidence="2" id="KW-0723">Serine/threonine-protein kinase</keyword>
<keyword evidence="10" id="KW-1185">Reference proteome</keyword>
<dbReference type="Gene3D" id="1.10.510.10">
    <property type="entry name" value="Transferase(Phosphotransferase) domain 1"/>
    <property type="match status" value="1"/>
</dbReference>
<keyword evidence="5 9" id="KW-0418">Kinase</keyword>
<keyword evidence="4" id="KW-0547">Nucleotide-binding</keyword>
<accession>A0A9P5TH36</accession>
<dbReference type="GO" id="GO:0005634">
    <property type="term" value="C:nucleus"/>
    <property type="evidence" value="ECO:0007669"/>
    <property type="project" value="TreeGrafter"/>
</dbReference>
<evidence type="ECO:0000256" key="5">
    <source>
        <dbReference type="ARBA" id="ARBA00022777"/>
    </source>
</evidence>
<gene>
    <name evidence="9" type="ORF">CPB84DRAFT_1874749</name>
</gene>
<proteinExistence type="predicted"/>
<evidence type="ECO:0000256" key="1">
    <source>
        <dbReference type="ARBA" id="ARBA00012513"/>
    </source>
</evidence>
<keyword evidence="6" id="KW-0067">ATP-binding</keyword>
<sequence length="116" mass="13076">MGPSSDLWSVACSTLFEIITGGDYLFDTASGMRYSKDGDHIAQIIELLGEIPKSIALSGKYSHEFFNRKGELRHINKLLYWSLESVLHDKYLFPKVEADALAAFLSPMLRLHPSTR</sequence>
<evidence type="ECO:0000256" key="3">
    <source>
        <dbReference type="ARBA" id="ARBA00022679"/>
    </source>
</evidence>
<keyword evidence="3" id="KW-0808">Transferase</keyword>
<evidence type="ECO:0000313" key="9">
    <source>
        <dbReference type="EMBL" id="KAF8880334.1"/>
    </source>
</evidence>
<evidence type="ECO:0000256" key="2">
    <source>
        <dbReference type="ARBA" id="ARBA00022527"/>
    </source>
</evidence>
<dbReference type="GO" id="GO:0004674">
    <property type="term" value="F:protein serine/threonine kinase activity"/>
    <property type="evidence" value="ECO:0007669"/>
    <property type="project" value="UniProtKB-KW"/>
</dbReference>
<dbReference type="InterPro" id="IPR011009">
    <property type="entry name" value="Kinase-like_dom_sf"/>
</dbReference>
<feature type="non-terminal residue" evidence="9">
    <location>
        <position position="116"/>
    </location>
</feature>
<protein>
    <recommendedName>
        <fullName evidence="1">non-specific serine/threonine protein kinase</fullName>
        <ecNumber evidence="1">2.7.11.1</ecNumber>
    </recommendedName>
</protein>
<dbReference type="PANTHER" id="PTHR47634">
    <property type="entry name" value="PROTEIN KINASE DOMAIN-CONTAINING PROTEIN-RELATED"/>
    <property type="match status" value="1"/>
</dbReference>
<dbReference type="GO" id="GO:0000245">
    <property type="term" value="P:spliceosomal complex assembly"/>
    <property type="evidence" value="ECO:0007669"/>
    <property type="project" value="TreeGrafter"/>
</dbReference>
<dbReference type="EMBL" id="JADNYJ010000141">
    <property type="protein sequence ID" value="KAF8880334.1"/>
    <property type="molecule type" value="Genomic_DNA"/>
</dbReference>
<organism evidence="9 10">
    <name type="scientific">Gymnopilus junonius</name>
    <name type="common">Spectacular rustgill mushroom</name>
    <name type="synonym">Gymnopilus spectabilis subsp. junonius</name>
    <dbReference type="NCBI Taxonomy" id="109634"/>
    <lineage>
        <taxon>Eukaryota</taxon>
        <taxon>Fungi</taxon>
        <taxon>Dikarya</taxon>
        <taxon>Basidiomycota</taxon>
        <taxon>Agaricomycotina</taxon>
        <taxon>Agaricomycetes</taxon>
        <taxon>Agaricomycetidae</taxon>
        <taxon>Agaricales</taxon>
        <taxon>Agaricineae</taxon>
        <taxon>Hymenogastraceae</taxon>
        <taxon>Gymnopilus</taxon>
    </lineage>
</organism>
<comment type="catalytic activity">
    <reaction evidence="8">
        <text>L-seryl-[protein] + ATP = O-phospho-L-seryl-[protein] + ADP + H(+)</text>
        <dbReference type="Rhea" id="RHEA:17989"/>
        <dbReference type="Rhea" id="RHEA-COMP:9863"/>
        <dbReference type="Rhea" id="RHEA-COMP:11604"/>
        <dbReference type="ChEBI" id="CHEBI:15378"/>
        <dbReference type="ChEBI" id="CHEBI:29999"/>
        <dbReference type="ChEBI" id="CHEBI:30616"/>
        <dbReference type="ChEBI" id="CHEBI:83421"/>
        <dbReference type="ChEBI" id="CHEBI:456216"/>
        <dbReference type="EC" id="2.7.11.1"/>
    </reaction>
</comment>
<evidence type="ECO:0000256" key="6">
    <source>
        <dbReference type="ARBA" id="ARBA00022840"/>
    </source>
</evidence>
<dbReference type="GO" id="GO:0005524">
    <property type="term" value="F:ATP binding"/>
    <property type="evidence" value="ECO:0007669"/>
    <property type="project" value="UniProtKB-KW"/>
</dbReference>
<evidence type="ECO:0000256" key="4">
    <source>
        <dbReference type="ARBA" id="ARBA00022741"/>
    </source>
</evidence>
<comment type="catalytic activity">
    <reaction evidence="7">
        <text>L-threonyl-[protein] + ATP = O-phospho-L-threonyl-[protein] + ADP + H(+)</text>
        <dbReference type="Rhea" id="RHEA:46608"/>
        <dbReference type="Rhea" id="RHEA-COMP:11060"/>
        <dbReference type="Rhea" id="RHEA-COMP:11605"/>
        <dbReference type="ChEBI" id="CHEBI:15378"/>
        <dbReference type="ChEBI" id="CHEBI:30013"/>
        <dbReference type="ChEBI" id="CHEBI:30616"/>
        <dbReference type="ChEBI" id="CHEBI:61977"/>
        <dbReference type="ChEBI" id="CHEBI:456216"/>
        <dbReference type="EC" id="2.7.11.1"/>
    </reaction>
</comment>